<dbReference type="NCBIfam" id="TIGR03173">
    <property type="entry name" value="pbuX"/>
    <property type="match status" value="1"/>
</dbReference>
<evidence type="ECO:0000256" key="6">
    <source>
        <dbReference type="ARBA" id="ARBA00022989"/>
    </source>
</evidence>
<comment type="subcellular location">
    <subcellularLocation>
        <location evidence="1">Cell membrane</location>
        <topology evidence="1">Multi-pass membrane protein</topology>
    </subcellularLocation>
</comment>
<dbReference type="InterPro" id="IPR006042">
    <property type="entry name" value="Xan_ur_permease"/>
</dbReference>
<feature type="transmembrane region" description="Helical" evidence="8">
    <location>
        <begin position="255"/>
        <end position="277"/>
    </location>
</feature>
<feature type="transmembrane region" description="Helical" evidence="8">
    <location>
        <begin position="60"/>
        <end position="77"/>
    </location>
</feature>
<dbReference type="AlphaFoldDB" id="A0A7M2RCP4"/>
<feature type="transmembrane region" description="Helical" evidence="8">
    <location>
        <begin position="145"/>
        <end position="170"/>
    </location>
</feature>
<evidence type="ECO:0000256" key="8">
    <source>
        <dbReference type="SAM" id="Phobius"/>
    </source>
</evidence>
<evidence type="ECO:0000313" key="10">
    <source>
        <dbReference type="Proteomes" id="UP000593601"/>
    </source>
</evidence>
<protein>
    <submittedName>
        <fullName evidence="9">Purine permease</fullName>
    </submittedName>
</protein>
<reference evidence="9 10" key="1">
    <citation type="submission" date="2020-10" db="EMBL/GenBank/DDBJ databases">
        <title>Blautia liquoris sp.nov., isolated from the mud in a fermentation cellar used for the production of Chinese strong-flavoured liquor.</title>
        <authorList>
            <person name="Lu L."/>
        </authorList>
    </citation>
    <scope>NUCLEOTIDE SEQUENCE [LARGE SCALE GENOMIC DNA]</scope>
    <source>
        <strain evidence="9 10">LZLJ-3</strain>
    </source>
</reference>
<dbReference type="GO" id="GO:0042907">
    <property type="term" value="F:xanthine transmembrane transporter activity"/>
    <property type="evidence" value="ECO:0007669"/>
    <property type="project" value="TreeGrafter"/>
</dbReference>
<keyword evidence="3" id="KW-0813">Transport</keyword>
<evidence type="ECO:0000256" key="4">
    <source>
        <dbReference type="ARBA" id="ARBA00022475"/>
    </source>
</evidence>
<dbReference type="KEGG" id="bliq:INP51_08520"/>
<feature type="transmembrane region" description="Helical" evidence="8">
    <location>
        <begin position="389"/>
        <end position="405"/>
    </location>
</feature>
<evidence type="ECO:0000256" key="5">
    <source>
        <dbReference type="ARBA" id="ARBA00022692"/>
    </source>
</evidence>
<dbReference type="NCBIfam" id="NF037981">
    <property type="entry name" value="NCS2_1"/>
    <property type="match status" value="1"/>
</dbReference>
<feature type="transmembrane region" description="Helical" evidence="8">
    <location>
        <begin position="182"/>
        <end position="202"/>
    </location>
</feature>
<organism evidence="9 10">
    <name type="scientific">Blautia liquoris</name>
    <dbReference type="NCBI Taxonomy" id="2779518"/>
    <lineage>
        <taxon>Bacteria</taxon>
        <taxon>Bacillati</taxon>
        <taxon>Bacillota</taxon>
        <taxon>Clostridia</taxon>
        <taxon>Lachnospirales</taxon>
        <taxon>Lachnospiraceae</taxon>
        <taxon>Blautia</taxon>
    </lineage>
</organism>
<feature type="transmembrane region" description="Helical" evidence="8">
    <location>
        <begin position="417"/>
        <end position="439"/>
    </location>
</feature>
<evidence type="ECO:0000256" key="1">
    <source>
        <dbReference type="ARBA" id="ARBA00004651"/>
    </source>
</evidence>
<gene>
    <name evidence="9" type="ORF">INP51_08520</name>
</gene>
<dbReference type="GO" id="GO:0005886">
    <property type="term" value="C:plasma membrane"/>
    <property type="evidence" value="ECO:0007669"/>
    <property type="project" value="UniProtKB-SubCell"/>
</dbReference>
<dbReference type="NCBIfam" id="TIGR00801">
    <property type="entry name" value="ncs2"/>
    <property type="match status" value="1"/>
</dbReference>
<dbReference type="Pfam" id="PF00860">
    <property type="entry name" value="Xan_ur_permease"/>
    <property type="match status" value="1"/>
</dbReference>
<dbReference type="PANTHER" id="PTHR42810:SF2">
    <property type="entry name" value="PURINE PERMEASE C1399.01C-RELATED"/>
    <property type="match status" value="1"/>
</dbReference>
<dbReference type="InterPro" id="IPR006043">
    <property type="entry name" value="NCS2"/>
</dbReference>
<evidence type="ECO:0000256" key="2">
    <source>
        <dbReference type="ARBA" id="ARBA00008821"/>
    </source>
</evidence>
<keyword evidence="5 8" id="KW-0812">Transmembrane</keyword>
<evidence type="ECO:0000313" key="9">
    <source>
        <dbReference type="EMBL" id="QOV18099.1"/>
    </source>
</evidence>
<name>A0A7M2RCP4_9FIRM</name>
<feature type="transmembrane region" description="Helical" evidence="8">
    <location>
        <begin position="209"/>
        <end position="228"/>
    </location>
</feature>
<dbReference type="RefSeq" id="WP_193734461.1">
    <property type="nucleotide sequence ID" value="NZ_CP063304.1"/>
</dbReference>
<dbReference type="InterPro" id="IPR017588">
    <property type="entry name" value="UacT-like"/>
</dbReference>
<sequence length="449" mass="47085">MEKNEAQTNNTSTLVYQVEDKPNLGTSILLGLQNILTAFSGIVAVPLVIAGLAKLNVVDTAYLVSASLLASGIASIIQTKGFGPKKFRVGVGLPTVMGTDFGFVPPANTIINTMGGGMAGYFGASILGAILEFILSFFVKPLMKIFTPVVTGTVITLMGMSMMPIAFDWIGGGSDNPNYGDARYILIAVIVFVVILLLNRYAKGIWNSAAVMIGIIVGYIISIPFGFVDFSQIGNAEWFQMPEIARFGIDFNPKFVVPFIAGYLVTVIETVGVMETLGEVTGKKLSRDEVVAGVRADSVSSFVCPFVGSGPAQTFGQNVGLIPLTKCASQHVAIVAGVLLILISLFPKVSTVVSIMPSCVLGGAGILMFGTVAISGIKTLSKVKFTNRNLLIMASSIGIGLGVTFRPEVVAKLPGILSSLFGSGISAGTIVALILSLILKDDPDAPEIE</sequence>
<dbReference type="PANTHER" id="PTHR42810">
    <property type="entry name" value="PURINE PERMEASE C1399.01C-RELATED"/>
    <property type="match status" value="1"/>
</dbReference>
<keyword evidence="7 8" id="KW-0472">Membrane</keyword>
<evidence type="ECO:0000256" key="3">
    <source>
        <dbReference type="ARBA" id="ARBA00022448"/>
    </source>
</evidence>
<feature type="transmembrane region" description="Helical" evidence="8">
    <location>
        <begin position="118"/>
        <end position="138"/>
    </location>
</feature>
<proteinExistence type="inferred from homology"/>
<accession>A0A7M2RCP4</accession>
<comment type="similarity">
    <text evidence="2">Belongs to the nucleobase:cation symporter-2 (NCS2) (TC 2.A.40) family.</text>
</comment>
<keyword evidence="4" id="KW-1003">Cell membrane</keyword>
<feature type="transmembrane region" description="Helical" evidence="8">
    <location>
        <begin position="355"/>
        <end position="377"/>
    </location>
</feature>
<keyword evidence="10" id="KW-1185">Reference proteome</keyword>
<feature type="transmembrane region" description="Helical" evidence="8">
    <location>
        <begin position="332"/>
        <end position="349"/>
    </location>
</feature>
<dbReference type="EMBL" id="CP063304">
    <property type="protein sequence ID" value="QOV18099.1"/>
    <property type="molecule type" value="Genomic_DNA"/>
</dbReference>
<evidence type="ECO:0000256" key="7">
    <source>
        <dbReference type="ARBA" id="ARBA00023136"/>
    </source>
</evidence>
<dbReference type="Proteomes" id="UP000593601">
    <property type="component" value="Chromosome"/>
</dbReference>
<keyword evidence="6 8" id="KW-1133">Transmembrane helix</keyword>
<feature type="transmembrane region" description="Helical" evidence="8">
    <location>
        <begin position="28"/>
        <end position="53"/>
    </location>
</feature>